<dbReference type="SUPFAM" id="SSF53822">
    <property type="entry name" value="Periplasmic binding protein-like I"/>
    <property type="match status" value="1"/>
</dbReference>
<feature type="domain" description="HTH gntR-type" evidence="4">
    <location>
        <begin position="9"/>
        <end position="63"/>
    </location>
</feature>
<keyword evidence="2" id="KW-0238">DNA-binding</keyword>
<keyword evidence="7" id="KW-1185">Reference proteome</keyword>
<dbReference type="Pfam" id="PF13377">
    <property type="entry name" value="Peripla_BP_3"/>
    <property type="match status" value="1"/>
</dbReference>
<evidence type="ECO:0000259" key="4">
    <source>
        <dbReference type="Pfam" id="PF00392"/>
    </source>
</evidence>
<dbReference type="InterPro" id="IPR036390">
    <property type="entry name" value="WH_DNA-bd_sf"/>
</dbReference>
<sequence length="353" mass="39683">MFRPLSHVEQVAAHLRSELEQGRWSGEMPGVFRLEQELGVNHGVVHRALGMLEDEGMLENQGRGRKRRIIAKRAGSKALTVRVLLYERSDLRDDYLLDLMHLLRGDGHDADFADRTLLELGMDVRRVARFVNATESDAWVVLSGSTEVLRWFSRQPTPAFALFGLTEGVEIAFAAPRKRPAIAELLEHLIGLGHRRIVHIVREEHRKPELGAIERFILGYLEERGVATGPYNIPDWSNSPAGLHGMLDSIFRHTPPTALLVDEPSIFLATQNHLANQGIRCPERVSLACYDDDSSFDWFLPRVTHISWDPKPLMRGVVRWVNKVAQGRNAPRPILVKSKLVHGGTTGPAVAPR</sequence>
<dbReference type="Pfam" id="PF00392">
    <property type="entry name" value="GntR"/>
    <property type="match status" value="1"/>
</dbReference>
<dbReference type="Gene3D" id="3.40.50.2300">
    <property type="match status" value="2"/>
</dbReference>
<evidence type="ECO:0000313" key="7">
    <source>
        <dbReference type="Proteomes" id="UP001374893"/>
    </source>
</evidence>
<organism evidence="6 7">
    <name type="scientific">Haloferula helveola</name>
    <dbReference type="NCBI Taxonomy" id="490095"/>
    <lineage>
        <taxon>Bacteria</taxon>
        <taxon>Pseudomonadati</taxon>
        <taxon>Verrucomicrobiota</taxon>
        <taxon>Verrucomicrobiia</taxon>
        <taxon>Verrucomicrobiales</taxon>
        <taxon>Verrucomicrobiaceae</taxon>
        <taxon>Haloferula</taxon>
    </lineage>
</organism>
<evidence type="ECO:0000256" key="1">
    <source>
        <dbReference type="ARBA" id="ARBA00023015"/>
    </source>
</evidence>
<name>A0ABM7RGG3_9BACT</name>
<keyword evidence="3" id="KW-0804">Transcription</keyword>
<dbReference type="InterPro" id="IPR028082">
    <property type="entry name" value="Peripla_BP_I"/>
</dbReference>
<dbReference type="EMBL" id="AP024702">
    <property type="protein sequence ID" value="BCX46844.1"/>
    <property type="molecule type" value="Genomic_DNA"/>
</dbReference>
<dbReference type="Proteomes" id="UP001374893">
    <property type="component" value="Chromosome"/>
</dbReference>
<evidence type="ECO:0000256" key="2">
    <source>
        <dbReference type="ARBA" id="ARBA00023125"/>
    </source>
</evidence>
<dbReference type="SUPFAM" id="SSF46785">
    <property type="entry name" value="Winged helix' DNA-binding domain"/>
    <property type="match status" value="1"/>
</dbReference>
<dbReference type="InterPro" id="IPR046335">
    <property type="entry name" value="LacI/GalR-like_sensor"/>
</dbReference>
<dbReference type="RefSeq" id="WP_338688749.1">
    <property type="nucleotide sequence ID" value="NZ_AP024702.1"/>
</dbReference>
<keyword evidence="1" id="KW-0805">Transcription regulation</keyword>
<accession>A0ABM7RGG3</accession>
<evidence type="ECO:0000256" key="3">
    <source>
        <dbReference type="ARBA" id="ARBA00023163"/>
    </source>
</evidence>
<reference evidence="6 7" key="1">
    <citation type="submission" date="2021-06" db="EMBL/GenBank/DDBJ databases">
        <title>Complete genome of Haloferula helveola possessing various polysaccharide degrading enzymes.</title>
        <authorList>
            <person name="Takami H."/>
            <person name="Huang C."/>
            <person name="Hamasaki K."/>
        </authorList>
    </citation>
    <scope>NUCLEOTIDE SEQUENCE [LARGE SCALE GENOMIC DNA]</scope>
    <source>
        <strain evidence="6 7">CN-1</strain>
    </source>
</reference>
<dbReference type="InterPro" id="IPR000524">
    <property type="entry name" value="Tscrpt_reg_HTH_GntR"/>
</dbReference>
<evidence type="ECO:0008006" key="8">
    <source>
        <dbReference type="Google" id="ProtNLM"/>
    </source>
</evidence>
<gene>
    <name evidence="6" type="ORF">HAHE_07520</name>
</gene>
<evidence type="ECO:0000259" key="5">
    <source>
        <dbReference type="Pfam" id="PF13377"/>
    </source>
</evidence>
<evidence type="ECO:0000313" key="6">
    <source>
        <dbReference type="EMBL" id="BCX46844.1"/>
    </source>
</evidence>
<protein>
    <recommendedName>
        <fullName evidence="8">DNA-binding transcriptional regulator, LacI/PurR family</fullName>
    </recommendedName>
</protein>
<dbReference type="InterPro" id="IPR036388">
    <property type="entry name" value="WH-like_DNA-bd_sf"/>
</dbReference>
<proteinExistence type="predicted"/>
<dbReference type="Gene3D" id="1.10.10.10">
    <property type="entry name" value="Winged helix-like DNA-binding domain superfamily/Winged helix DNA-binding domain"/>
    <property type="match status" value="1"/>
</dbReference>
<feature type="domain" description="Transcriptional regulator LacI/GalR-like sensor" evidence="5">
    <location>
        <begin position="187"/>
        <end position="346"/>
    </location>
</feature>